<name>A0ABC8UR54_9AQUA</name>
<feature type="transmembrane region" description="Helical" evidence="1">
    <location>
        <begin position="55"/>
        <end position="76"/>
    </location>
</feature>
<sequence>MADICIEVRNFFQKAKRNILAYPPVLLLALGVASALVSSFHLMSTSFFRANMGSGFAKAYLAIALAVVLGSFLFSGRARKSEIIQHEYGWFGKALENSFMVVLTSVMSLFHEDTYHAVVAELCLGFMFLSIVHMLRPKTDFGFVSFFPSLAMTTVWQKYPFGNTGWLVFFVVIVFAWTHNWLEKWEMEAATAEDDGDHDGVVALESLPN</sequence>
<keyword evidence="4" id="KW-1185">Reference proteome</keyword>
<accession>A0ABC8UR54</accession>
<gene>
    <name evidence="2" type="ORF">ILEXP_LOCUS53787</name>
    <name evidence="3" type="ORF">ILEXP_LOCUS57441</name>
</gene>
<evidence type="ECO:0000313" key="4">
    <source>
        <dbReference type="Proteomes" id="UP001642360"/>
    </source>
</evidence>
<evidence type="ECO:0000313" key="3">
    <source>
        <dbReference type="EMBL" id="CAK9186941.1"/>
    </source>
</evidence>
<protein>
    <submittedName>
        <fullName evidence="2">Uncharacterized protein</fullName>
    </submittedName>
</protein>
<dbReference type="EMBL" id="CAUOFW020008669">
    <property type="protein sequence ID" value="CAK9183518.1"/>
    <property type="molecule type" value="Genomic_DNA"/>
</dbReference>
<feature type="transmembrane region" description="Helical" evidence="1">
    <location>
        <begin position="19"/>
        <end position="43"/>
    </location>
</feature>
<reference evidence="2 4" key="1">
    <citation type="submission" date="2024-02" db="EMBL/GenBank/DDBJ databases">
        <authorList>
            <person name="Vignale AGUSTIN F."/>
            <person name="Sosa J E."/>
            <person name="Modenutti C."/>
        </authorList>
    </citation>
    <scope>NUCLEOTIDE SEQUENCE [LARGE SCALE GENOMIC DNA]</scope>
</reference>
<feature type="transmembrane region" description="Helical" evidence="1">
    <location>
        <begin position="115"/>
        <end position="134"/>
    </location>
</feature>
<evidence type="ECO:0000256" key="1">
    <source>
        <dbReference type="SAM" id="Phobius"/>
    </source>
</evidence>
<keyword evidence="1" id="KW-0812">Transmembrane</keyword>
<dbReference type="EMBL" id="CAUOFW020009724">
    <property type="protein sequence ID" value="CAK9186941.1"/>
    <property type="molecule type" value="Genomic_DNA"/>
</dbReference>
<keyword evidence="1" id="KW-1133">Transmembrane helix</keyword>
<organism evidence="2 4">
    <name type="scientific">Ilex paraguariensis</name>
    <name type="common">yerba mate</name>
    <dbReference type="NCBI Taxonomy" id="185542"/>
    <lineage>
        <taxon>Eukaryota</taxon>
        <taxon>Viridiplantae</taxon>
        <taxon>Streptophyta</taxon>
        <taxon>Embryophyta</taxon>
        <taxon>Tracheophyta</taxon>
        <taxon>Spermatophyta</taxon>
        <taxon>Magnoliopsida</taxon>
        <taxon>eudicotyledons</taxon>
        <taxon>Gunneridae</taxon>
        <taxon>Pentapetalae</taxon>
        <taxon>asterids</taxon>
        <taxon>campanulids</taxon>
        <taxon>Aquifoliales</taxon>
        <taxon>Aquifoliaceae</taxon>
        <taxon>Ilex</taxon>
    </lineage>
</organism>
<dbReference type="Proteomes" id="UP001642360">
    <property type="component" value="Unassembled WGS sequence"/>
</dbReference>
<keyword evidence="1" id="KW-0472">Membrane</keyword>
<feature type="transmembrane region" description="Helical" evidence="1">
    <location>
        <begin position="165"/>
        <end position="182"/>
    </location>
</feature>
<dbReference type="AlphaFoldDB" id="A0ABC8UR54"/>
<evidence type="ECO:0000313" key="2">
    <source>
        <dbReference type="EMBL" id="CAK9183518.1"/>
    </source>
</evidence>
<comment type="caution">
    <text evidence="2">The sequence shown here is derived from an EMBL/GenBank/DDBJ whole genome shotgun (WGS) entry which is preliminary data.</text>
</comment>
<proteinExistence type="predicted"/>